<dbReference type="GO" id="GO:0016740">
    <property type="term" value="F:transferase activity"/>
    <property type="evidence" value="ECO:0007669"/>
    <property type="project" value="UniProtKB-KW"/>
</dbReference>
<evidence type="ECO:0000313" key="2">
    <source>
        <dbReference type="Proteomes" id="UP000011661"/>
    </source>
</evidence>
<dbReference type="PATRIC" id="fig|1230460.4.peg.2395"/>
<dbReference type="InterPro" id="IPR042544">
    <property type="entry name" value="AdoMet_synthase_3"/>
</dbReference>
<dbReference type="EMBL" id="AOHX01000039">
    <property type="protein sequence ID" value="ELY44580.1"/>
    <property type="molecule type" value="Genomic_DNA"/>
</dbReference>
<dbReference type="AlphaFoldDB" id="L9W556"/>
<gene>
    <name evidence="1" type="ORF">C495_11784</name>
</gene>
<dbReference type="Proteomes" id="UP000011661">
    <property type="component" value="Unassembled WGS sequence"/>
</dbReference>
<keyword evidence="1" id="KW-0808">Transferase</keyword>
<evidence type="ECO:0000313" key="1">
    <source>
        <dbReference type="EMBL" id="ELY44580.1"/>
    </source>
</evidence>
<proteinExistence type="predicted"/>
<reference evidence="1 2" key="1">
    <citation type="journal article" date="2014" name="PLoS Genet.">
        <title>Phylogenetically driven sequencing of extremely halophilic archaea reveals strategies for static and dynamic osmo-response.</title>
        <authorList>
            <person name="Becker E.A."/>
            <person name="Seitzer P.M."/>
            <person name="Tritt A."/>
            <person name="Larsen D."/>
            <person name="Krusor M."/>
            <person name="Yao A.I."/>
            <person name="Wu D."/>
            <person name="Madern D."/>
            <person name="Eisen J.A."/>
            <person name="Darling A.E."/>
            <person name="Facciotti M.T."/>
        </authorList>
    </citation>
    <scope>NUCLEOTIDE SEQUENCE [LARGE SCALE GENOMIC DNA]</scope>
    <source>
        <strain evidence="1 2">JCM 14089</strain>
    </source>
</reference>
<accession>L9W556</accession>
<dbReference type="Gene3D" id="3.30.300.280">
    <property type="entry name" value="S-adenosylmethionine synthetase, C-terminal domain"/>
    <property type="match status" value="1"/>
</dbReference>
<sequence>MDRYAPRARSLHITLDSVRRAKGVGHPDSICDGIADDLGAEYAAVTLLSQIGAPVTEPLAVEVETTTRDDGEIRRLVTAELERLDSFSRALVAGDVRLF</sequence>
<protein>
    <submittedName>
        <fullName evidence="1">Methionine adenosyltransferase</fullName>
    </submittedName>
</protein>
<organism evidence="1 2">
    <name type="scientific">Natronorubrum sulfidifaciens JCM 14089</name>
    <dbReference type="NCBI Taxonomy" id="1230460"/>
    <lineage>
        <taxon>Archaea</taxon>
        <taxon>Methanobacteriati</taxon>
        <taxon>Methanobacteriota</taxon>
        <taxon>Stenosarchaea group</taxon>
        <taxon>Halobacteria</taxon>
        <taxon>Halobacteriales</taxon>
        <taxon>Natrialbaceae</taxon>
        <taxon>Natronorubrum</taxon>
    </lineage>
</organism>
<keyword evidence="2" id="KW-1185">Reference proteome</keyword>
<name>L9W556_9EURY</name>
<dbReference type="RefSeq" id="WP_008163120.1">
    <property type="nucleotide sequence ID" value="NZ_AOHX01000039.1"/>
</dbReference>
<comment type="caution">
    <text evidence="1">The sequence shown here is derived from an EMBL/GenBank/DDBJ whole genome shotgun (WGS) entry which is preliminary data.</text>
</comment>